<accession>A0A9X1T285</accession>
<dbReference type="InterPro" id="IPR001944">
    <property type="entry name" value="Glycoside_Hdrlase_35"/>
</dbReference>
<evidence type="ECO:0000256" key="2">
    <source>
        <dbReference type="RuleBase" id="RU003679"/>
    </source>
</evidence>
<dbReference type="PRINTS" id="PR00742">
    <property type="entry name" value="GLHYDRLASE35"/>
</dbReference>
<dbReference type="InterPro" id="IPR031330">
    <property type="entry name" value="Gly_Hdrlase_35_cat"/>
</dbReference>
<dbReference type="EMBL" id="JAJOMB010000016">
    <property type="protein sequence ID" value="MCD5314368.1"/>
    <property type="molecule type" value="Genomic_DNA"/>
</dbReference>
<dbReference type="PANTHER" id="PTHR23421">
    <property type="entry name" value="BETA-GALACTOSIDASE RELATED"/>
    <property type="match status" value="1"/>
</dbReference>
<dbReference type="GO" id="GO:0004553">
    <property type="term" value="F:hydrolase activity, hydrolyzing O-glycosyl compounds"/>
    <property type="evidence" value="ECO:0007669"/>
    <property type="project" value="InterPro"/>
</dbReference>
<feature type="domain" description="Glycoside hydrolase 35 catalytic" evidence="3">
    <location>
        <begin position="34"/>
        <end position="377"/>
    </location>
</feature>
<evidence type="ECO:0000313" key="5">
    <source>
        <dbReference type="Proteomes" id="UP001138997"/>
    </source>
</evidence>
<dbReference type="GO" id="GO:0005975">
    <property type="term" value="P:carbohydrate metabolic process"/>
    <property type="evidence" value="ECO:0007669"/>
    <property type="project" value="InterPro"/>
</dbReference>
<organism evidence="4 5">
    <name type="scientific">Kineosporia babensis</name>
    <dbReference type="NCBI Taxonomy" id="499548"/>
    <lineage>
        <taxon>Bacteria</taxon>
        <taxon>Bacillati</taxon>
        <taxon>Actinomycetota</taxon>
        <taxon>Actinomycetes</taxon>
        <taxon>Kineosporiales</taxon>
        <taxon>Kineosporiaceae</taxon>
        <taxon>Kineosporia</taxon>
    </lineage>
</organism>
<protein>
    <submittedName>
        <fullName evidence="4">Beta-galactosidase</fullName>
    </submittedName>
</protein>
<evidence type="ECO:0000313" key="4">
    <source>
        <dbReference type="EMBL" id="MCD5314368.1"/>
    </source>
</evidence>
<comment type="caution">
    <text evidence="4">The sequence shown here is derived from an EMBL/GenBank/DDBJ whole genome shotgun (WGS) entry which is preliminary data.</text>
</comment>
<sequence>MTVFSRIQLPAATAARPAPLQMGEGSIAVTTRSLTFGGQPWVPVMGEYHFSRDRPERWERELRKVRAGGIDVVSTYLLWILHEPEPGALRWDGHLNLREFVQAADRAGLKVIIRIGPWAHGETRNGGFPDWLQALPIKHRTNDPQYLDLVRAWYTGIAEQVQGLFHSAQHPAGPIVGIQVDNELYDEPGHLATLRELAESAGMKAALWTATGWGGAQLPENRLLPVYAGYSDAFWEESTTGWPSFGPMHFTFSTVRDDLSVGADLRDVPLEGTGVSAEHDPWPFATCELGGGMQVAYHRRPLVEPHDVAALALTKIGSGSSWQGYYLYHGCTQLPGTQESHATSYPNDLPVRDYDFAAPIGLAGTLRPHYHLLRRQHLFLEAFGRELAPLPSVLPIGEDPVRWAVRGEGEAGYLFVNNHQPALAPLEDVGGVRFEVAAGERVVGIPVNPVRVPAGAYFAWPLRQRFGDIPALTVTAQPITQIVADGRTVVLFAATPGIDVELQLEGVAVELVSGAELEPRGAELIARPHGEPGLGCEVTVGATTLVFLDEAGANTVWKGEIDGRESLVLWDGTAWFDGGLHIEVPQTDQPIAVFPPLAEREQKLSPGTVFTSYVVTGEATLHAVPAPQFHEIRSAPVRTGGSMNRFSAPTDADFAALPAVPVEVPVQALTGEGPALLRLTWVGDVIRLYAGDRLVADQFWSGRPLEVDLSVHRDEIARAGLWARAFAWAPESGVYVDARVRPAGSEPVLSVQEASLQRIRTRILR</sequence>
<reference evidence="4" key="1">
    <citation type="submission" date="2021-11" db="EMBL/GenBank/DDBJ databases">
        <title>Streptomyces corallinus and Kineosporia corallina sp. nov., two new coral-derived marine actinobacteria.</title>
        <authorList>
            <person name="Buangrab K."/>
            <person name="Sutthacheep M."/>
            <person name="Yeemin T."/>
            <person name="Harunari E."/>
            <person name="Igarashi Y."/>
            <person name="Sripreechasak P."/>
            <person name="Kanchanasin P."/>
            <person name="Tanasupawat S."/>
            <person name="Phongsopitanun W."/>
        </authorList>
    </citation>
    <scope>NUCLEOTIDE SEQUENCE</scope>
    <source>
        <strain evidence="4">JCM 31032</strain>
    </source>
</reference>
<proteinExistence type="inferred from homology"/>
<dbReference type="AlphaFoldDB" id="A0A9X1T285"/>
<dbReference type="Gene3D" id="3.20.20.80">
    <property type="entry name" value="Glycosidases"/>
    <property type="match status" value="1"/>
</dbReference>
<dbReference type="RefSeq" id="WP_231446818.1">
    <property type="nucleotide sequence ID" value="NZ_JAJOMB010000016.1"/>
</dbReference>
<dbReference type="Proteomes" id="UP001138997">
    <property type="component" value="Unassembled WGS sequence"/>
</dbReference>
<comment type="similarity">
    <text evidence="1 2">Belongs to the glycosyl hydrolase 35 family.</text>
</comment>
<dbReference type="Pfam" id="PF01301">
    <property type="entry name" value="Glyco_hydro_35"/>
    <property type="match status" value="1"/>
</dbReference>
<gene>
    <name evidence="4" type="ORF">LR394_26025</name>
</gene>
<name>A0A9X1T285_9ACTN</name>
<dbReference type="InterPro" id="IPR017853">
    <property type="entry name" value="GH"/>
</dbReference>
<keyword evidence="5" id="KW-1185">Reference proteome</keyword>
<evidence type="ECO:0000256" key="1">
    <source>
        <dbReference type="ARBA" id="ARBA00009809"/>
    </source>
</evidence>
<dbReference type="SUPFAM" id="SSF51445">
    <property type="entry name" value="(Trans)glycosidases"/>
    <property type="match status" value="1"/>
</dbReference>
<evidence type="ECO:0000259" key="3">
    <source>
        <dbReference type="Pfam" id="PF01301"/>
    </source>
</evidence>